<protein>
    <recommendedName>
        <fullName evidence="4">DoxX family protein</fullName>
    </recommendedName>
</protein>
<dbReference type="Proteomes" id="UP000628448">
    <property type="component" value="Unassembled WGS sequence"/>
</dbReference>
<dbReference type="RefSeq" id="WP_196992058.1">
    <property type="nucleotide sequence ID" value="NZ_JADWYR010000002.1"/>
</dbReference>
<keyword evidence="3" id="KW-1185">Reference proteome</keyword>
<dbReference type="Pfam" id="PF13781">
    <property type="entry name" value="DoxX_3"/>
    <property type="match status" value="1"/>
</dbReference>
<organism evidence="2 3">
    <name type="scientific">Panacibacter microcysteis</name>
    <dbReference type="NCBI Taxonomy" id="2793269"/>
    <lineage>
        <taxon>Bacteria</taxon>
        <taxon>Pseudomonadati</taxon>
        <taxon>Bacteroidota</taxon>
        <taxon>Chitinophagia</taxon>
        <taxon>Chitinophagales</taxon>
        <taxon>Chitinophagaceae</taxon>
        <taxon>Panacibacter</taxon>
    </lineage>
</organism>
<sequence>MSAQTKQTIYTLSRYGIAVVWLINGLFCKVFNLVPRHQQIVERILNLTNGLVITKLIGIAEIVMFIWIISGVFKKLNALTQIAVIVTMNILEFHLAKDLLLWQEYNLLFALVFSCFIAYTAFILYKKPDCNVTLS</sequence>
<feature type="transmembrane region" description="Helical" evidence="1">
    <location>
        <begin position="44"/>
        <end position="70"/>
    </location>
</feature>
<feature type="transmembrane region" description="Helical" evidence="1">
    <location>
        <begin position="12"/>
        <end position="32"/>
    </location>
</feature>
<proteinExistence type="predicted"/>
<feature type="transmembrane region" description="Helical" evidence="1">
    <location>
        <begin position="107"/>
        <end position="125"/>
    </location>
</feature>
<dbReference type="AlphaFoldDB" id="A0A931GZ27"/>
<keyword evidence="1" id="KW-1133">Transmembrane helix</keyword>
<keyword evidence="1" id="KW-0812">Transmembrane</keyword>
<evidence type="ECO:0000313" key="2">
    <source>
        <dbReference type="EMBL" id="MBG9378000.1"/>
    </source>
</evidence>
<dbReference type="InterPro" id="IPR025695">
    <property type="entry name" value="DoxX-like"/>
</dbReference>
<evidence type="ECO:0008006" key="4">
    <source>
        <dbReference type="Google" id="ProtNLM"/>
    </source>
</evidence>
<keyword evidence="1" id="KW-0472">Membrane</keyword>
<evidence type="ECO:0000313" key="3">
    <source>
        <dbReference type="Proteomes" id="UP000628448"/>
    </source>
</evidence>
<dbReference type="EMBL" id="JADWYR010000002">
    <property type="protein sequence ID" value="MBG9378000.1"/>
    <property type="molecule type" value="Genomic_DNA"/>
</dbReference>
<reference evidence="2" key="1">
    <citation type="submission" date="2020-11" db="EMBL/GenBank/DDBJ databases">
        <title>Bacterial whole genome sequence for Panacibacter sp. DH6.</title>
        <authorList>
            <person name="Le V."/>
            <person name="Ko S."/>
            <person name="Ahn C.-Y."/>
            <person name="Oh H.-M."/>
        </authorList>
    </citation>
    <scope>NUCLEOTIDE SEQUENCE</scope>
    <source>
        <strain evidence="2">DH6</strain>
    </source>
</reference>
<accession>A0A931GZ27</accession>
<evidence type="ECO:0000256" key="1">
    <source>
        <dbReference type="SAM" id="Phobius"/>
    </source>
</evidence>
<gene>
    <name evidence="2" type="ORF">I5907_17305</name>
</gene>
<comment type="caution">
    <text evidence="2">The sequence shown here is derived from an EMBL/GenBank/DDBJ whole genome shotgun (WGS) entry which is preliminary data.</text>
</comment>
<name>A0A931GZ27_9BACT</name>